<feature type="transmembrane region" description="Helical" evidence="2">
    <location>
        <begin position="362"/>
        <end position="381"/>
    </location>
</feature>
<dbReference type="OrthoDB" id="66726at2759"/>
<dbReference type="AlphaFoldDB" id="A0A6J3M0J6"/>
<feature type="transmembrane region" description="Helical" evidence="2">
    <location>
        <begin position="105"/>
        <end position="124"/>
    </location>
</feature>
<feature type="transmembrane region" description="Helical" evidence="2">
    <location>
        <begin position="401"/>
        <end position="424"/>
    </location>
</feature>
<reference evidence="4" key="1">
    <citation type="submission" date="2020-01" db="EMBL/GenBank/DDBJ databases">
        <authorList>
            <consortium name="DOE Joint Genome Institute"/>
            <person name="Haridas S."/>
            <person name="Albert R."/>
            <person name="Binder M."/>
            <person name="Bloem J."/>
            <person name="Labutti K."/>
            <person name="Salamov A."/>
            <person name="Andreopoulos B."/>
            <person name="Baker S.E."/>
            <person name="Barry K."/>
            <person name="Bills G."/>
            <person name="Bluhm B.H."/>
            <person name="Cannon C."/>
            <person name="Castanera R."/>
            <person name="Culley D.E."/>
            <person name="Daum C."/>
            <person name="Ezra D."/>
            <person name="Gonzalez J.B."/>
            <person name="Henrissat B."/>
            <person name="Kuo A."/>
            <person name="Liang C."/>
            <person name="Lipzen A."/>
            <person name="Lutzoni F."/>
            <person name="Magnuson J."/>
            <person name="Mondo S."/>
            <person name="Nolan M."/>
            <person name="Ohm R."/>
            <person name="Pangilinan J."/>
            <person name="Park H.-J."/>
            <person name="Ramirez L."/>
            <person name="Alfaro M."/>
            <person name="Sun H."/>
            <person name="Tritt A."/>
            <person name="Yoshinaga Y."/>
            <person name="Zwiers L.-H."/>
            <person name="Turgeon B.G."/>
            <person name="Goodwin S.B."/>
            <person name="Spatafora J.W."/>
            <person name="Crous P.W."/>
            <person name="Grigoriev I.V."/>
        </authorList>
    </citation>
    <scope>NUCLEOTIDE SEQUENCE</scope>
    <source>
        <strain evidence="4">CBS 342.82</strain>
    </source>
</reference>
<reference evidence="4" key="2">
    <citation type="submission" date="2020-04" db="EMBL/GenBank/DDBJ databases">
        <authorList>
            <consortium name="NCBI Genome Project"/>
        </authorList>
    </citation>
    <scope>NUCLEOTIDE SEQUENCE</scope>
    <source>
        <strain evidence="4">CBS 342.82</strain>
    </source>
</reference>
<dbReference type="Pfam" id="PF13920">
    <property type="entry name" value="zf-C3HC4_3"/>
    <property type="match status" value="1"/>
</dbReference>
<keyword evidence="2" id="KW-1133">Transmembrane helix</keyword>
<dbReference type="InterPro" id="IPR013083">
    <property type="entry name" value="Znf_RING/FYVE/PHD"/>
</dbReference>
<feature type="transmembrane region" description="Helical" evidence="2">
    <location>
        <begin position="237"/>
        <end position="255"/>
    </location>
</feature>
<keyword evidence="3" id="KW-1185">Reference proteome</keyword>
<sequence>MDALLAIPQHAYQAGTRMLHDAPEVANTIARKILGSGSVIADATASTANLSIAHTAKSLAASTTASVKAGFLQSASNAAVGEEASSSFVMGITHAIGRLKNFGGIFSYLTSRWALTTFVVAILLNRTQFYASSRERLQLRRPVLFALYSIPIGAFLAQTLIMLQALKCQTSPDYPLLRYGDPAKLPAIDFGADGGFLYALSSNLLFWQDDATCCAARGMSFDPSDQDPVARQGSLALLYWFFITLCIGQFFETLSCALQGRQPVPETGMTIFEHSLAFAECEAMLSNALGFGFFGLPKLEGSGSQATLGATAFTLMTRADVFQRLNVPPEVLLVCLISCFSHLSSAILAVTKLRDRVRLINTAIWATCYMSAFFWSFSKIFSMPSNHIAEIGVLRFPTVCMVGFIPHLLILVGILVCAFIYGLAMLVTASSIPATAVEGLTFRQRLAWAYNNLQANVHFSSNPVIRIKLSEDFYTTLLKVGFNVLTAASEAVYLNEGSRIQVSQMTWLEQKRIDQMASNIEQRQRALIPPQLLDDGIARGIGYTDQQNAAFSQSPYARERKSRPTKPKDETANSPDTDTGVGLAQRRSRMQLTTDFVEGIFWLLIRLQARLILFALRSLGIEYRPALLLKAAGLGEGQQNSAQQHSVDAFEPGLEFYLIDTDGQFNLPVDTNVDVEDEMRQRQHRAGTFQDEEKFSDSIYRWWQQGGWFGDIDTSGEYEARELEDDETSIITTNDSDVDPWEDEDERGDEGRRTPTQDHPYPSRSRDGTPVPDAGMDFRSLARLLDPQTAADREEARLLAHSLNMTRPLTRNQYQRDVQRKSTELLSGLRSSGQPRLQPLTEEEEEHDLEGFLLAQRAAARARAQRSGGGTWESGAEGMGAGGPQCVVCQSTPRTILVWPCGCLSMCDECRVGLAARNYTKCICCRTDIAAYSRLYVP</sequence>
<evidence type="ECO:0000313" key="4">
    <source>
        <dbReference type="RefSeq" id="XP_033458577.1"/>
    </source>
</evidence>
<dbReference type="GO" id="GO:0006511">
    <property type="term" value="P:ubiquitin-dependent protein catabolic process"/>
    <property type="evidence" value="ECO:0007669"/>
    <property type="project" value="TreeGrafter"/>
</dbReference>
<evidence type="ECO:0000256" key="1">
    <source>
        <dbReference type="SAM" id="MobiDB-lite"/>
    </source>
</evidence>
<name>A0A6J3M0J6_9PEZI</name>
<feature type="region of interest" description="Disordered" evidence="1">
    <location>
        <begin position="549"/>
        <end position="585"/>
    </location>
</feature>
<gene>
    <name evidence="4" type="ORF">K489DRAFT_381540</name>
</gene>
<evidence type="ECO:0000313" key="3">
    <source>
        <dbReference type="Proteomes" id="UP000504637"/>
    </source>
</evidence>
<feature type="region of interest" description="Disordered" evidence="1">
    <location>
        <begin position="722"/>
        <end position="776"/>
    </location>
</feature>
<feature type="compositionally biased region" description="Acidic residues" evidence="1">
    <location>
        <begin position="736"/>
        <end position="748"/>
    </location>
</feature>
<protein>
    <recommendedName>
        <fullName evidence="5">Ubiquitin-protein ligase-like protein</fullName>
    </recommendedName>
</protein>
<dbReference type="GO" id="GO:0016567">
    <property type="term" value="P:protein ubiquitination"/>
    <property type="evidence" value="ECO:0007669"/>
    <property type="project" value="TreeGrafter"/>
</dbReference>
<keyword evidence="2" id="KW-0812">Transmembrane</keyword>
<evidence type="ECO:0000256" key="2">
    <source>
        <dbReference type="SAM" id="Phobius"/>
    </source>
</evidence>
<keyword evidence="2" id="KW-0472">Membrane</keyword>
<accession>A0A6J3M0J6</accession>
<dbReference type="PANTHER" id="PTHR22696:SF1">
    <property type="entry name" value="E3 UBIQUITIN-PROTEIN LIGASE RNF26"/>
    <property type="match status" value="1"/>
</dbReference>
<dbReference type="GO" id="GO:0061630">
    <property type="term" value="F:ubiquitin protein ligase activity"/>
    <property type="evidence" value="ECO:0007669"/>
    <property type="project" value="TreeGrafter"/>
</dbReference>
<proteinExistence type="predicted"/>
<dbReference type="GeneID" id="54362944"/>
<evidence type="ECO:0008006" key="5">
    <source>
        <dbReference type="Google" id="ProtNLM"/>
    </source>
</evidence>
<dbReference type="Proteomes" id="UP000504637">
    <property type="component" value="Unplaced"/>
</dbReference>
<dbReference type="CDD" id="cd16616">
    <property type="entry name" value="mRING-HC-C4C4_Asi1p-like"/>
    <property type="match status" value="1"/>
</dbReference>
<dbReference type="PANTHER" id="PTHR22696">
    <property type="entry name" value="E3 UBIQUITIN-PROTEIN LIGASE RNF26"/>
    <property type="match status" value="1"/>
</dbReference>
<organism evidence="4">
    <name type="scientific">Dissoconium aciculare CBS 342.82</name>
    <dbReference type="NCBI Taxonomy" id="1314786"/>
    <lineage>
        <taxon>Eukaryota</taxon>
        <taxon>Fungi</taxon>
        <taxon>Dikarya</taxon>
        <taxon>Ascomycota</taxon>
        <taxon>Pezizomycotina</taxon>
        <taxon>Dothideomycetes</taxon>
        <taxon>Dothideomycetidae</taxon>
        <taxon>Mycosphaerellales</taxon>
        <taxon>Dissoconiaceae</taxon>
        <taxon>Dissoconium</taxon>
    </lineage>
</organism>
<dbReference type="Gene3D" id="3.30.40.10">
    <property type="entry name" value="Zinc/RING finger domain, C3HC4 (zinc finger)"/>
    <property type="match status" value="1"/>
</dbReference>
<reference evidence="4" key="3">
    <citation type="submission" date="2025-08" db="UniProtKB">
        <authorList>
            <consortium name="RefSeq"/>
        </authorList>
    </citation>
    <scope>IDENTIFICATION</scope>
    <source>
        <strain evidence="4">CBS 342.82</strain>
    </source>
</reference>
<dbReference type="RefSeq" id="XP_033458577.1">
    <property type="nucleotide sequence ID" value="XM_033605144.1"/>
</dbReference>
<feature type="transmembrane region" description="Helical" evidence="2">
    <location>
        <begin position="145"/>
        <end position="166"/>
    </location>
</feature>